<dbReference type="Gene3D" id="3.30.70.1230">
    <property type="entry name" value="Nucleotide cyclase"/>
    <property type="match status" value="1"/>
</dbReference>
<keyword evidence="2" id="KW-1185">Reference proteome</keyword>
<evidence type="ECO:0000313" key="1">
    <source>
        <dbReference type="EMBL" id="TGL96958.1"/>
    </source>
</evidence>
<sequence>MLKTKISEISPNQIRKVELLQRYNTFLTKIESRLYFHAHRQNIDLTNLFLIKNIGDELWYVYKFDDTDGIPSHVFELIQIASNIVATTNSFIVSERDLSYIEETNFESSPSINETRINLPVKCYFDILEDYMDFSLARMHAIADELGKLIQSNLHFNLSQEERTQAYNDMIMNLSPSLNLGHVTIEGDNTRHNSIRFDPIGHDVDRFFRTSKFSLPGVITIGNTLFTLLEESRSKTRVQIKVKHVAGRYSFEYKNFIKYHIPANKLKGIGYGYTVYYLLVSNAHGLFFVRRGEHDAYKDTRTLLLNHSFLNSKFIYNLFSHCKNGTAIYTRNTKKWTDY</sequence>
<comment type="caution">
    <text evidence="1">The sequence shown here is derived from an EMBL/GenBank/DDBJ whole genome shotgun (WGS) entry which is preliminary data.</text>
</comment>
<name>A0A8B5NH37_9LEPT</name>
<accession>A0A8B5NH37</accession>
<dbReference type="SUPFAM" id="SSF55073">
    <property type="entry name" value="Nucleotide cyclase"/>
    <property type="match status" value="1"/>
</dbReference>
<dbReference type="Proteomes" id="UP000298263">
    <property type="component" value="Unassembled WGS sequence"/>
</dbReference>
<dbReference type="EMBL" id="RQGP01000006">
    <property type="protein sequence ID" value="TGL96958.1"/>
    <property type="molecule type" value="Genomic_DNA"/>
</dbReference>
<dbReference type="RefSeq" id="WP_167883112.1">
    <property type="nucleotide sequence ID" value="NZ_RQGP01000006.1"/>
</dbReference>
<dbReference type="AlphaFoldDB" id="A0A8B5NH37"/>
<reference evidence="1" key="1">
    <citation type="journal article" date="2019" name="PLoS Negl. Trop. Dis.">
        <title>Revisiting the worldwide diversity of Leptospira species in the environment.</title>
        <authorList>
            <person name="Vincent A.T."/>
            <person name="Schiettekatte O."/>
            <person name="Bourhy P."/>
            <person name="Veyrier F.J."/>
            <person name="Picardeau M."/>
        </authorList>
    </citation>
    <scope>NUCLEOTIDE SEQUENCE [LARGE SCALE GENOMIC DNA]</scope>
    <source>
        <strain evidence="1">201702422</strain>
    </source>
</reference>
<dbReference type="InterPro" id="IPR029787">
    <property type="entry name" value="Nucleotide_cyclase"/>
</dbReference>
<evidence type="ECO:0000313" key="2">
    <source>
        <dbReference type="Proteomes" id="UP000298263"/>
    </source>
</evidence>
<gene>
    <name evidence="1" type="ORF">EHQ69_01620</name>
</gene>
<organism evidence="1 2">
    <name type="scientific">Leptospira congkakensis</name>
    <dbReference type="NCBI Taxonomy" id="2484932"/>
    <lineage>
        <taxon>Bacteria</taxon>
        <taxon>Pseudomonadati</taxon>
        <taxon>Spirochaetota</taxon>
        <taxon>Spirochaetia</taxon>
        <taxon>Leptospirales</taxon>
        <taxon>Leptospiraceae</taxon>
        <taxon>Leptospira</taxon>
    </lineage>
</organism>
<proteinExistence type="predicted"/>
<protein>
    <submittedName>
        <fullName evidence="1">Uncharacterized protein</fullName>
    </submittedName>
</protein>